<evidence type="ECO:0000313" key="1">
    <source>
        <dbReference type="EMBL" id="KKN18975.1"/>
    </source>
</evidence>
<proteinExistence type="predicted"/>
<organism evidence="1">
    <name type="scientific">marine sediment metagenome</name>
    <dbReference type="NCBI Taxonomy" id="412755"/>
    <lineage>
        <taxon>unclassified sequences</taxon>
        <taxon>metagenomes</taxon>
        <taxon>ecological metagenomes</taxon>
    </lineage>
</organism>
<reference evidence="1" key="1">
    <citation type="journal article" date="2015" name="Nature">
        <title>Complex archaea that bridge the gap between prokaryotes and eukaryotes.</title>
        <authorList>
            <person name="Spang A."/>
            <person name="Saw J.H."/>
            <person name="Jorgensen S.L."/>
            <person name="Zaremba-Niedzwiedzka K."/>
            <person name="Martijn J."/>
            <person name="Lind A.E."/>
            <person name="van Eijk R."/>
            <person name="Schleper C."/>
            <person name="Guy L."/>
            <person name="Ettema T.J."/>
        </authorList>
    </citation>
    <scope>NUCLEOTIDE SEQUENCE</scope>
</reference>
<protein>
    <submittedName>
        <fullName evidence="1">Uncharacterized protein</fullName>
    </submittedName>
</protein>
<sequence length="75" mass="8615">MTKSILIRCVEVAYGYGVQQTNNRTEPRDTIFAWCGYRSLPKPHENTIYAAYKSGVYDRKAAEKSNKTIQPFPIK</sequence>
<accession>A0A0F9NHH1</accession>
<dbReference type="AlphaFoldDB" id="A0A0F9NHH1"/>
<name>A0A0F9NHH1_9ZZZZ</name>
<comment type="caution">
    <text evidence="1">The sequence shown here is derived from an EMBL/GenBank/DDBJ whole genome shotgun (WGS) entry which is preliminary data.</text>
</comment>
<dbReference type="EMBL" id="LAZR01003377">
    <property type="protein sequence ID" value="KKN18975.1"/>
    <property type="molecule type" value="Genomic_DNA"/>
</dbReference>
<gene>
    <name evidence="1" type="ORF">LCGC14_0950240</name>
</gene>